<reference evidence="1 2" key="1">
    <citation type="submission" date="2021-08" db="EMBL/GenBank/DDBJ databases">
        <authorList>
            <person name="Zhang L."/>
            <person name="Yu H."/>
            <person name="Feng C."/>
        </authorList>
    </citation>
    <scope>NUCLEOTIDE SEQUENCE [LARGE SCALE GENOMIC DNA]</scope>
</reference>
<evidence type="ECO:0000313" key="1">
    <source>
        <dbReference type="EMBL" id="UAT28116.1"/>
    </source>
</evidence>
<proteinExistence type="predicted"/>
<dbReference type="EMBL" id="MZ851152">
    <property type="protein sequence ID" value="UAT28116.1"/>
    <property type="molecule type" value="Genomic_DNA"/>
</dbReference>
<evidence type="ECO:0000313" key="2">
    <source>
        <dbReference type="Proteomes" id="UP000827653"/>
    </source>
</evidence>
<organism evidence="1 2">
    <name type="scientific">Aeromonas phage PZL-Ah8</name>
    <dbReference type="NCBI Taxonomy" id="2870529"/>
    <lineage>
        <taxon>Viruses</taxon>
        <taxon>Duplodnaviria</taxon>
        <taxon>Heunggongvirae</taxon>
        <taxon>Uroviricota</taxon>
        <taxon>Caudoviricetes</taxon>
        <taxon>Autographivirales</taxon>
        <taxon>Autotranscriptaviridae</taxon>
        <taxon>Studiervirinae</taxon>
        <taxon>Armandvirus</taxon>
        <taxon>Armandvirus PZLAh8</taxon>
    </lineage>
</organism>
<accession>A0AAE9BN01</accession>
<protein>
    <submittedName>
        <fullName evidence="1">Uncharacterized protein</fullName>
    </submittedName>
</protein>
<keyword evidence="2" id="KW-1185">Reference proteome</keyword>
<name>A0AAE9BN01_9CAUD</name>
<dbReference type="Proteomes" id="UP000827653">
    <property type="component" value="Segment"/>
</dbReference>
<sequence length="72" mass="8519">MNILYTNTEIGLIWYTSKDWKQRTVHVVCYGLEVKQFGLTEDAKRYIVDCQRHYYIGEGVTDEDIIKALCNR</sequence>